<reference evidence="1 2" key="1">
    <citation type="submission" date="2015-09" db="EMBL/GenBank/DDBJ databases">
        <title>Draft genome sequence of Kouleothrix aurantiaca JCM 19913.</title>
        <authorList>
            <person name="Hemp J."/>
        </authorList>
    </citation>
    <scope>NUCLEOTIDE SEQUENCE [LARGE SCALE GENOMIC DNA]</scope>
    <source>
        <strain evidence="1 2">COM-B</strain>
    </source>
</reference>
<keyword evidence="2" id="KW-1185">Reference proteome</keyword>
<dbReference type="PATRIC" id="fig|186479.3.peg.1854"/>
<protein>
    <recommendedName>
        <fullName evidence="3">DUF2203 domain-containing protein</fullName>
    </recommendedName>
</protein>
<evidence type="ECO:0000313" key="1">
    <source>
        <dbReference type="EMBL" id="KPV50331.1"/>
    </source>
</evidence>
<accession>A0A0P9D5A2</accession>
<organism evidence="1 2">
    <name type="scientific">Kouleothrix aurantiaca</name>
    <dbReference type="NCBI Taxonomy" id="186479"/>
    <lineage>
        <taxon>Bacteria</taxon>
        <taxon>Bacillati</taxon>
        <taxon>Chloroflexota</taxon>
        <taxon>Chloroflexia</taxon>
        <taxon>Chloroflexales</taxon>
        <taxon>Roseiflexineae</taxon>
        <taxon>Roseiflexaceae</taxon>
        <taxon>Kouleothrix</taxon>
    </lineage>
</organism>
<evidence type="ECO:0008006" key="3">
    <source>
        <dbReference type="Google" id="ProtNLM"/>
    </source>
</evidence>
<dbReference type="EMBL" id="LJCR01001454">
    <property type="protein sequence ID" value="KPV50331.1"/>
    <property type="molecule type" value="Genomic_DNA"/>
</dbReference>
<gene>
    <name evidence="1" type="ORF">SE17_27575</name>
</gene>
<proteinExistence type="predicted"/>
<dbReference type="Proteomes" id="UP000050509">
    <property type="component" value="Unassembled WGS sequence"/>
</dbReference>
<comment type="caution">
    <text evidence="1">The sequence shown here is derived from an EMBL/GenBank/DDBJ whole genome shotgun (WGS) entry which is preliminary data.</text>
</comment>
<evidence type="ECO:0000313" key="2">
    <source>
        <dbReference type="Proteomes" id="UP000050509"/>
    </source>
</evidence>
<sequence length="90" mass="10400">MTDEMPDPTEAQRMIDWLQRELDHQRELNGEMRRAVADLARAFQESLARAYDAAETGDLERVRRLTLENRDAWQAYLQQIIAAATPKRGG</sequence>
<dbReference type="AlphaFoldDB" id="A0A0P9D5A2"/>
<name>A0A0P9D5A2_9CHLR</name>